<protein>
    <recommendedName>
        <fullName evidence="2">protein-glutamate methylesterase</fullName>
        <ecNumber evidence="2">3.1.1.61</ecNumber>
    </recommendedName>
</protein>
<dbReference type="EMBL" id="JBHUDG010000004">
    <property type="protein sequence ID" value="MFD1629299.1"/>
    <property type="molecule type" value="Genomic_DNA"/>
</dbReference>
<dbReference type="PANTHER" id="PTHR42872:SF3">
    <property type="entry name" value="PROTEIN-GLUTAMATE METHYLESTERASE_PROTEIN-GLUTAMINE GLUTAMINASE 1"/>
    <property type="match status" value="1"/>
</dbReference>
<reference evidence="7" key="1">
    <citation type="journal article" date="2019" name="Int. J. Syst. Evol. Microbiol.">
        <title>The Global Catalogue of Microorganisms (GCM) 10K type strain sequencing project: providing services to taxonomists for standard genome sequencing and annotation.</title>
        <authorList>
            <consortium name="The Broad Institute Genomics Platform"/>
            <consortium name="The Broad Institute Genome Sequencing Center for Infectious Disease"/>
            <person name="Wu L."/>
            <person name="Ma J."/>
        </authorList>
    </citation>
    <scope>NUCLEOTIDE SEQUENCE [LARGE SCALE GENOMIC DNA]</scope>
    <source>
        <strain evidence="7">CCUG 53762</strain>
    </source>
</reference>
<evidence type="ECO:0000256" key="3">
    <source>
        <dbReference type="ARBA" id="ARBA00048267"/>
    </source>
</evidence>
<evidence type="ECO:0000256" key="4">
    <source>
        <dbReference type="PROSITE-ProRule" id="PRU00050"/>
    </source>
</evidence>
<gene>
    <name evidence="6" type="ORF">ACFSAH_05375</name>
</gene>
<evidence type="ECO:0000313" key="7">
    <source>
        <dbReference type="Proteomes" id="UP001597118"/>
    </source>
</evidence>
<evidence type="ECO:0000256" key="1">
    <source>
        <dbReference type="ARBA" id="ARBA00022801"/>
    </source>
</evidence>
<feature type="active site" evidence="4">
    <location>
        <position position="134"/>
    </location>
</feature>
<evidence type="ECO:0000259" key="5">
    <source>
        <dbReference type="PROSITE" id="PS50122"/>
    </source>
</evidence>
<dbReference type="RefSeq" id="WP_379661679.1">
    <property type="nucleotide sequence ID" value="NZ_JBHUDG010000004.1"/>
</dbReference>
<evidence type="ECO:0000256" key="2">
    <source>
        <dbReference type="ARBA" id="ARBA00039140"/>
    </source>
</evidence>
<name>A0ABW4IBD8_9SPHI</name>
<proteinExistence type="predicted"/>
<dbReference type="EC" id="3.1.1.61" evidence="2"/>
<dbReference type="CDD" id="cd16433">
    <property type="entry name" value="CheB"/>
    <property type="match status" value="1"/>
</dbReference>
<dbReference type="Pfam" id="PF01339">
    <property type="entry name" value="CheB_methylest"/>
    <property type="match status" value="1"/>
</dbReference>
<dbReference type="Gene3D" id="3.40.50.180">
    <property type="entry name" value="Methylesterase CheB, C-terminal domain"/>
    <property type="match status" value="1"/>
</dbReference>
<dbReference type="SUPFAM" id="SSF52738">
    <property type="entry name" value="Methylesterase CheB, C-terminal domain"/>
    <property type="match status" value="1"/>
</dbReference>
<evidence type="ECO:0000313" key="6">
    <source>
        <dbReference type="EMBL" id="MFD1629299.1"/>
    </source>
</evidence>
<dbReference type="Proteomes" id="UP001597118">
    <property type="component" value="Unassembled WGS sequence"/>
</dbReference>
<organism evidence="6 7">
    <name type="scientific">Pseudopedobacter beijingensis</name>
    <dbReference type="NCBI Taxonomy" id="1207056"/>
    <lineage>
        <taxon>Bacteria</taxon>
        <taxon>Pseudomonadati</taxon>
        <taxon>Bacteroidota</taxon>
        <taxon>Sphingobacteriia</taxon>
        <taxon>Sphingobacteriales</taxon>
        <taxon>Sphingobacteriaceae</taxon>
        <taxon>Pseudopedobacter</taxon>
    </lineage>
</organism>
<accession>A0ABW4IBD8</accession>
<keyword evidence="7" id="KW-1185">Reference proteome</keyword>
<comment type="catalytic activity">
    <reaction evidence="3">
        <text>[protein]-L-glutamate 5-O-methyl ester + H2O = L-glutamyl-[protein] + methanol + H(+)</text>
        <dbReference type="Rhea" id="RHEA:23236"/>
        <dbReference type="Rhea" id="RHEA-COMP:10208"/>
        <dbReference type="Rhea" id="RHEA-COMP:10311"/>
        <dbReference type="ChEBI" id="CHEBI:15377"/>
        <dbReference type="ChEBI" id="CHEBI:15378"/>
        <dbReference type="ChEBI" id="CHEBI:17790"/>
        <dbReference type="ChEBI" id="CHEBI:29973"/>
        <dbReference type="ChEBI" id="CHEBI:82795"/>
        <dbReference type="EC" id="3.1.1.61"/>
    </reaction>
</comment>
<keyword evidence="1 4" id="KW-0378">Hydrolase</keyword>
<dbReference type="PANTHER" id="PTHR42872">
    <property type="entry name" value="PROTEIN-GLUTAMATE METHYLESTERASE/PROTEIN-GLUTAMINE GLUTAMINASE"/>
    <property type="match status" value="1"/>
</dbReference>
<dbReference type="PROSITE" id="PS50122">
    <property type="entry name" value="CHEB"/>
    <property type="match status" value="1"/>
</dbReference>
<comment type="caution">
    <text evidence="6">The sequence shown here is derived from an EMBL/GenBank/DDBJ whole genome shotgun (WGS) entry which is preliminary data.</text>
</comment>
<dbReference type="InterPro" id="IPR000673">
    <property type="entry name" value="Sig_transdc_resp-reg_Me-estase"/>
</dbReference>
<sequence>MQKIHRIDLLLIGGSAGSLKVILDVLPELKPLSFPIIIILHRKPLQHSVLQDLLSAHTPIPVIEVEDKTMLEPGTIYIAPSDYHLLIEKNKMVTLDYSEKINHSRPSIDICFMSAADIYKNKTCAILLSGANSDGVDGLKLIKLNNGIAIAQSPETAEVSFMPKQAIEKVAIDYILRPEEIADFINSLNDY</sequence>
<feature type="active site" evidence="4">
    <location>
        <position position="41"/>
    </location>
</feature>
<keyword evidence="4" id="KW-0145">Chemotaxis</keyword>
<dbReference type="InterPro" id="IPR035909">
    <property type="entry name" value="CheB_C"/>
</dbReference>
<feature type="domain" description="CheB-type methylesterase" evidence="5">
    <location>
        <begin position="9"/>
        <end position="191"/>
    </location>
</feature>
<feature type="active site" evidence="4">
    <location>
        <position position="15"/>
    </location>
</feature>